<evidence type="ECO:0000313" key="3">
    <source>
        <dbReference type="Proteomes" id="UP001054945"/>
    </source>
</evidence>
<accession>A0AAV4T5N5</accession>
<proteinExistence type="predicted"/>
<evidence type="ECO:0000256" key="1">
    <source>
        <dbReference type="SAM" id="MobiDB-lite"/>
    </source>
</evidence>
<name>A0AAV4T5N5_CAEEX</name>
<feature type="region of interest" description="Disordered" evidence="1">
    <location>
        <begin position="20"/>
        <end position="47"/>
    </location>
</feature>
<reference evidence="2 3" key="1">
    <citation type="submission" date="2021-06" db="EMBL/GenBank/DDBJ databases">
        <title>Caerostris extrusa draft genome.</title>
        <authorList>
            <person name="Kono N."/>
            <person name="Arakawa K."/>
        </authorList>
    </citation>
    <scope>NUCLEOTIDE SEQUENCE [LARGE SCALE GENOMIC DNA]</scope>
</reference>
<dbReference type="EMBL" id="BPLR01010580">
    <property type="protein sequence ID" value="GIY40217.1"/>
    <property type="molecule type" value="Genomic_DNA"/>
</dbReference>
<evidence type="ECO:0000313" key="2">
    <source>
        <dbReference type="EMBL" id="GIY40217.1"/>
    </source>
</evidence>
<gene>
    <name evidence="2" type="primary">FAM126A</name>
    <name evidence="2" type="ORF">CEXT_687581</name>
</gene>
<keyword evidence="3" id="KW-1185">Reference proteome</keyword>
<comment type="caution">
    <text evidence="2">The sequence shown here is derived from an EMBL/GenBank/DDBJ whole genome shotgun (WGS) entry which is preliminary data.</text>
</comment>
<sequence length="96" mass="10418">MSNNVDIEVRFSNGDQVSYRNSYPCRTDLPTPKSPLGSNIPGEDGFKDPHNNAKYVNHSNPGSEVVITNEGCVLKSILHRSESSNGVQNSSLQTAV</sequence>
<dbReference type="AlphaFoldDB" id="A0AAV4T5N5"/>
<dbReference type="Proteomes" id="UP001054945">
    <property type="component" value="Unassembled WGS sequence"/>
</dbReference>
<protein>
    <submittedName>
        <fullName evidence="2">Hyccin</fullName>
    </submittedName>
</protein>
<organism evidence="2 3">
    <name type="scientific">Caerostris extrusa</name>
    <name type="common">Bark spider</name>
    <name type="synonym">Caerostris bankana</name>
    <dbReference type="NCBI Taxonomy" id="172846"/>
    <lineage>
        <taxon>Eukaryota</taxon>
        <taxon>Metazoa</taxon>
        <taxon>Ecdysozoa</taxon>
        <taxon>Arthropoda</taxon>
        <taxon>Chelicerata</taxon>
        <taxon>Arachnida</taxon>
        <taxon>Araneae</taxon>
        <taxon>Araneomorphae</taxon>
        <taxon>Entelegynae</taxon>
        <taxon>Araneoidea</taxon>
        <taxon>Araneidae</taxon>
        <taxon>Caerostris</taxon>
    </lineage>
</organism>